<keyword evidence="4" id="KW-0804">Transcription</keyword>
<evidence type="ECO:0000313" key="8">
    <source>
        <dbReference type="Proteomes" id="UP000091956"/>
    </source>
</evidence>
<dbReference type="AlphaFoldDB" id="A0A2P2SY76"/>
<dbReference type="GO" id="GO:0006351">
    <property type="term" value="P:DNA-templated transcription"/>
    <property type="evidence" value="ECO:0007669"/>
    <property type="project" value="InterPro"/>
</dbReference>
<dbReference type="GO" id="GO:0008270">
    <property type="term" value="F:zinc ion binding"/>
    <property type="evidence" value="ECO:0007669"/>
    <property type="project" value="InterPro"/>
</dbReference>
<dbReference type="PANTHER" id="PTHR47338">
    <property type="entry name" value="ZN(II)2CYS6 TRANSCRIPTION FACTOR (EUROFUNG)-RELATED"/>
    <property type="match status" value="1"/>
</dbReference>
<dbReference type="InterPro" id="IPR036864">
    <property type="entry name" value="Zn2-C6_fun-type_DNA-bd_sf"/>
</dbReference>
<dbReference type="SMART" id="SM00906">
    <property type="entry name" value="Fungal_trans"/>
    <property type="match status" value="1"/>
</dbReference>
<dbReference type="SMART" id="SM00066">
    <property type="entry name" value="GAL4"/>
    <property type="match status" value="1"/>
</dbReference>
<dbReference type="InterPro" id="IPR050815">
    <property type="entry name" value="TF_fung"/>
</dbReference>
<dbReference type="Pfam" id="PF00172">
    <property type="entry name" value="Zn_clus"/>
    <property type="match status" value="1"/>
</dbReference>
<comment type="subcellular location">
    <subcellularLocation>
        <location evidence="1">Nucleus</location>
    </subcellularLocation>
</comment>
<dbReference type="Pfam" id="PF04082">
    <property type="entry name" value="Fungal_trans"/>
    <property type="match status" value="1"/>
</dbReference>
<dbReference type="Gene3D" id="4.10.240.10">
    <property type="entry name" value="Zn(2)-C6 fungal-type DNA-binding domain"/>
    <property type="match status" value="1"/>
</dbReference>
<dbReference type="InterPro" id="IPR001138">
    <property type="entry name" value="Zn2Cys6_DnaBD"/>
</dbReference>
<accession>A0A2P2SY76</accession>
<protein>
    <recommendedName>
        <fullName evidence="6">Zn(2)-C6 fungal-type domain-containing protein</fullName>
    </recommendedName>
</protein>
<evidence type="ECO:0000256" key="5">
    <source>
        <dbReference type="ARBA" id="ARBA00023242"/>
    </source>
</evidence>
<dbReference type="PROSITE" id="PS00463">
    <property type="entry name" value="ZN2_CY6_FUNGAL_1"/>
    <property type="match status" value="1"/>
</dbReference>
<dbReference type="GO" id="GO:0003677">
    <property type="term" value="F:DNA binding"/>
    <property type="evidence" value="ECO:0007669"/>
    <property type="project" value="InterPro"/>
</dbReference>
<dbReference type="Proteomes" id="UP000091956">
    <property type="component" value="Unassembled WGS sequence"/>
</dbReference>
<evidence type="ECO:0000256" key="2">
    <source>
        <dbReference type="ARBA" id="ARBA00022723"/>
    </source>
</evidence>
<dbReference type="CDD" id="cd12148">
    <property type="entry name" value="fungal_TF_MHR"/>
    <property type="match status" value="1"/>
</dbReference>
<reference evidence="8" key="2">
    <citation type="journal article" date="2018" name="Nat. Commun.">
        <title>Extreme sensitivity to ultraviolet light in the fungal pathogen causing white-nose syndrome of bats.</title>
        <authorList>
            <person name="Palmer J.M."/>
            <person name="Drees K.P."/>
            <person name="Foster J.T."/>
            <person name="Lindner D.L."/>
        </authorList>
    </citation>
    <scope>NUCLEOTIDE SEQUENCE [LARGE SCALE GENOMIC DNA]</scope>
    <source>
        <strain evidence="8">UAMH 10579</strain>
    </source>
</reference>
<dbReference type="PANTHER" id="PTHR47338:SF23">
    <property type="entry name" value="ZN(II)2CYS6 TRANSCRIPTION FACTOR (EUROFUNG)"/>
    <property type="match status" value="1"/>
</dbReference>
<evidence type="ECO:0000313" key="7">
    <source>
        <dbReference type="EMBL" id="OBU01808.2"/>
    </source>
</evidence>
<keyword evidence="3" id="KW-0805">Transcription regulation</keyword>
<dbReference type="STRING" id="342668.A0A2P2SY76"/>
<sequence>MMRPTILPDSDEAITDQDPEQWRLSRVTEETTACQSCRHRKLKCSRETPSCSQCSRLTCPCVYDKKRQKPGLKNGAIEGLNRRIGVLERLIVNGSGEETGPAPLGAGSHGCIYHAALLITNSMGGDIGGRNGCLDEAMLPDCNLARNPLTELGKSNHTTLEANSAKRQRIDSPGPTFDDQLTSLPSEHILDLVFQVYFMKIHPWLPCIHQPRFEARLKDPQNATKLTVVVHAMICITMKHLKLDDIRLEESERDRQVRVSRDAVTRIAMTSMSVESLQALVIVASDYMGEGSLVSAWPIIGSLTRTVEYLQLTIEVDEKPPPALHGALRLLGDSTSWAETEERRRVFWNVFILDRLCSVITGWSTSLTSEDVCRRLPSDGNIWARGERAITPYFGIWNKSAAKIGNPITFHQALSPLSPNGFATKLTDTSPASESLNVGAFAYRIEATESLSQVTSYFLQQPVNFHNKQEVRSWLTRFKELDLRLVHWKTFLPPKFKDSNISHDQAVVTMDPNLTLAHITHNASMILLHQHIAYPPAELRNMVRLPSSCSAETCQLAAVETSSITYKFLTYGGSEVAVAQFPFCAFVAARVLLVHWKATGNSLTNEFFILLESLRDMSRRWQGNLSTSPHRQASTGEIDQGHLDLAAEYAALLEAMHAKILNKPDLSTDNLFQFNITSDLIAVMAQPVTSHHSTAYSSDTADGCGLSTAVDENGIVDKSSSATTWRAPQAGGSHCPALDQSFNNINPYAKNDGKQSYNLLSPETISSVHTFLGNENTSVSAMTALTNLHHTRGQMVQEPIVDPSSNGNISVGDGVGEIAEDDLAVMSNGLFDQTFSELDRVITLDGTDFNFNLVYWNRNEFI</sequence>
<evidence type="ECO:0000256" key="1">
    <source>
        <dbReference type="ARBA" id="ARBA00004123"/>
    </source>
</evidence>
<dbReference type="GeneID" id="28833389"/>
<keyword evidence="2" id="KW-0479">Metal-binding</keyword>
<keyword evidence="5" id="KW-0539">Nucleus</keyword>
<dbReference type="SUPFAM" id="SSF57701">
    <property type="entry name" value="Zn2/Cys6 DNA-binding domain"/>
    <property type="match status" value="1"/>
</dbReference>
<evidence type="ECO:0000256" key="4">
    <source>
        <dbReference type="ARBA" id="ARBA00023163"/>
    </source>
</evidence>
<dbReference type="EMBL" id="KV460206">
    <property type="protein sequence ID" value="OBU01808.2"/>
    <property type="molecule type" value="Genomic_DNA"/>
</dbReference>
<proteinExistence type="predicted"/>
<gene>
    <name evidence="7" type="ORF">VE01_00003</name>
</gene>
<dbReference type="CDD" id="cd00067">
    <property type="entry name" value="GAL4"/>
    <property type="match status" value="1"/>
</dbReference>
<dbReference type="RefSeq" id="XP_018135540.2">
    <property type="nucleotide sequence ID" value="XM_018269538.2"/>
</dbReference>
<name>A0A2P2SY76_9PEZI</name>
<keyword evidence="8" id="KW-1185">Reference proteome</keyword>
<reference evidence="7 8" key="1">
    <citation type="submission" date="2016-03" db="EMBL/GenBank/DDBJ databases">
        <title>Comparative genomics of Pseudogymnoascus destructans, the fungus causing white-nose syndrome of bats.</title>
        <authorList>
            <person name="Palmer J.M."/>
            <person name="Drees K.P."/>
            <person name="Foster J.T."/>
            <person name="Lindner D.L."/>
        </authorList>
    </citation>
    <scope>NUCLEOTIDE SEQUENCE [LARGE SCALE GENOMIC DNA]</scope>
    <source>
        <strain evidence="7 8">UAMH 10579</strain>
    </source>
</reference>
<evidence type="ECO:0000256" key="3">
    <source>
        <dbReference type="ARBA" id="ARBA00023015"/>
    </source>
</evidence>
<dbReference type="GO" id="GO:0000981">
    <property type="term" value="F:DNA-binding transcription factor activity, RNA polymerase II-specific"/>
    <property type="evidence" value="ECO:0007669"/>
    <property type="project" value="InterPro"/>
</dbReference>
<feature type="domain" description="Zn(2)-C6 fungal-type" evidence="6">
    <location>
        <begin position="33"/>
        <end position="63"/>
    </location>
</feature>
<evidence type="ECO:0000259" key="6">
    <source>
        <dbReference type="PROSITE" id="PS50048"/>
    </source>
</evidence>
<dbReference type="GO" id="GO:0005634">
    <property type="term" value="C:nucleus"/>
    <property type="evidence" value="ECO:0007669"/>
    <property type="project" value="UniProtKB-SubCell"/>
</dbReference>
<dbReference type="PROSITE" id="PS50048">
    <property type="entry name" value="ZN2_CY6_FUNGAL_2"/>
    <property type="match status" value="1"/>
</dbReference>
<organism evidence="7 8">
    <name type="scientific">Pseudogymnoascus verrucosus</name>
    <dbReference type="NCBI Taxonomy" id="342668"/>
    <lineage>
        <taxon>Eukaryota</taxon>
        <taxon>Fungi</taxon>
        <taxon>Dikarya</taxon>
        <taxon>Ascomycota</taxon>
        <taxon>Pezizomycotina</taxon>
        <taxon>Leotiomycetes</taxon>
        <taxon>Thelebolales</taxon>
        <taxon>Thelebolaceae</taxon>
        <taxon>Pseudogymnoascus</taxon>
    </lineage>
</organism>
<dbReference type="InterPro" id="IPR007219">
    <property type="entry name" value="XnlR_reg_dom"/>
</dbReference>